<evidence type="ECO:0000313" key="2">
    <source>
        <dbReference type="EMBL" id="KAK2777607.1"/>
    </source>
</evidence>
<protein>
    <submittedName>
        <fullName evidence="2">GNAT family</fullName>
    </submittedName>
</protein>
<dbReference type="AlphaFoldDB" id="A0AAD9YTM3"/>
<sequence length="263" mass="28209">MTVRTATHADLPAIQVIITKALPADYQWKYCFPARLSVKHDSGMYVQCALEQTLAPGNSDWLVCVTEDPGSRKPVGVAVWSWTDARIQEHTGEDVRSQGLTVAGEALGGAGDIVVDGGPTVGINTGNAENPRIVALSNAVAACRDRQLARYGQQLHLHVVAIHPEYQRLGHAKLLCQHGMHLAKEKGLAVSAVTSSSGYIFFSGLGFADCGHVVVQVSGEKEEIGLKAMVLAAPQQEKRRGSFLGMIGLGERRRSSDVRTSKS</sequence>
<proteinExistence type="predicted"/>
<dbReference type="CDD" id="cd04301">
    <property type="entry name" value="NAT_SF"/>
    <property type="match status" value="1"/>
</dbReference>
<dbReference type="EMBL" id="VYYT01000017">
    <property type="protein sequence ID" value="KAK2777607.1"/>
    <property type="molecule type" value="Genomic_DNA"/>
</dbReference>
<reference evidence="2" key="1">
    <citation type="submission" date="2023-02" db="EMBL/GenBank/DDBJ databases">
        <title>Colletotrichum kahawae CIFC_Que2 genome sequencing and assembly.</title>
        <authorList>
            <person name="Baroncelli R."/>
        </authorList>
    </citation>
    <scope>NUCLEOTIDE SEQUENCE</scope>
    <source>
        <strain evidence="2">CIFC_Que2</strain>
    </source>
</reference>
<name>A0AAD9YTM3_COLKA</name>
<dbReference type="GO" id="GO:0016747">
    <property type="term" value="F:acyltransferase activity, transferring groups other than amino-acyl groups"/>
    <property type="evidence" value="ECO:0007669"/>
    <property type="project" value="InterPro"/>
</dbReference>
<comment type="caution">
    <text evidence="2">The sequence shown here is derived from an EMBL/GenBank/DDBJ whole genome shotgun (WGS) entry which is preliminary data.</text>
</comment>
<evidence type="ECO:0000313" key="3">
    <source>
        <dbReference type="Proteomes" id="UP001281614"/>
    </source>
</evidence>
<dbReference type="Proteomes" id="UP001281614">
    <property type="component" value="Unassembled WGS sequence"/>
</dbReference>
<accession>A0AAD9YTM3</accession>
<evidence type="ECO:0000259" key="1">
    <source>
        <dbReference type="Pfam" id="PF00583"/>
    </source>
</evidence>
<gene>
    <name evidence="2" type="ORF">CKAH01_11990</name>
</gene>
<dbReference type="Gene3D" id="3.40.630.30">
    <property type="match status" value="1"/>
</dbReference>
<organism evidence="2 3">
    <name type="scientific">Colletotrichum kahawae</name>
    <name type="common">Coffee berry disease fungus</name>
    <dbReference type="NCBI Taxonomy" id="34407"/>
    <lineage>
        <taxon>Eukaryota</taxon>
        <taxon>Fungi</taxon>
        <taxon>Dikarya</taxon>
        <taxon>Ascomycota</taxon>
        <taxon>Pezizomycotina</taxon>
        <taxon>Sordariomycetes</taxon>
        <taxon>Hypocreomycetidae</taxon>
        <taxon>Glomerellales</taxon>
        <taxon>Glomerellaceae</taxon>
        <taxon>Colletotrichum</taxon>
        <taxon>Colletotrichum gloeosporioides species complex</taxon>
    </lineage>
</organism>
<keyword evidence="3" id="KW-1185">Reference proteome</keyword>
<dbReference type="InterPro" id="IPR016181">
    <property type="entry name" value="Acyl_CoA_acyltransferase"/>
</dbReference>
<dbReference type="Pfam" id="PF00583">
    <property type="entry name" value="Acetyltransf_1"/>
    <property type="match status" value="1"/>
</dbReference>
<dbReference type="SUPFAM" id="SSF55729">
    <property type="entry name" value="Acyl-CoA N-acyltransferases (Nat)"/>
    <property type="match status" value="1"/>
</dbReference>
<feature type="domain" description="N-acetyltransferase" evidence="1">
    <location>
        <begin position="151"/>
        <end position="190"/>
    </location>
</feature>
<dbReference type="PANTHER" id="PTHR42791">
    <property type="entry name" value="GNAT FAMILY ACETYLTRANSFERASE"/>
    <property type="match status" value="1"/>
</dbReference>
<dbReference type="PANTHER" id="PTHR42791:SF2">
    <property type="entry name" value="N-ACETYLTRANSFERASE DOMAIN-CONTAINING PROTEIN"/>
    <property type="match status" value="1"/>
</dbReference>
<dbReference type="InterPro" id="IPR052523">
    <property type="entry name" value="Trichothecene_AcTrans"/>
</dbReference>
<dbReference type="InterPro" id="IPR000182">
    <property type="entry name" value="GNAT_dom"/>
</dbReference>